<dbReference type="RefSeq" id="WP_353717681.1">
    <property type="nucleotide sequence ID" value="NZ_CP159289.1"/>
</dbReference>
<evidence type="ECO:0000256" key="1">
    <source>
        <dbReference type="SAM" id="MobiDB-lite"/>
    </source>
</evidence>
<gene>
    <name evidence="2" type="ORF">ABV298_18595</name>
</gene>
<feature type="region of interest" description="Disordered" evidence="1">
    <location>
        <begin position="1"/>
        <end position="31"/>
    </location>
</feature>
<sequence length="133" mass="15043">MDTRKFTGREGRLISASEARELTTPHQKREHDFKARGENYVKAEFFGIHTFNDLIKLHGENCVGFRVYYGLRDEEEEDDTKTTKSKKPTPRLVLVPVDEDGNDIMRTVQAGGLKDMPVQDGAMTGGPLCPRQC</sequence>
<evidence type="ECO:0000313" key="2">
    <source>
        <dbReference type="EMBL" id="XCH22349.1"/>
    </source>
</evidence>
<organism evidence="2">
    <name type="scientific">Dyadobacter sp. 676</name>
    <dbReference type="NCBI Taxonomy" id="3088362"/>
    <lineage>
        <taxon>Bacteria</taxon>
        <taxon>Pseudomonadati</taxon>
        <taxon>Bacteroidota</taxon>
        <taxon>Cytophagia</taxon>
        <taxon>Cytophagales</taxon>
        <taxon>Spirosomataceae</taxon>
        <taxon>Dyadobacter</taxon>
    </lineage>
</organism>
<proteinExistence type="predicted"/>
<reference evidence="2" key="1">
    <citation type="submission" date="2024-06" db="EMBL/GenBank/DDBJ databases">
        <title>Sequencing and assembly of the genome of Dyadobacter sp. strain 676, a symbiont of Cyamopsis tetragonoloba.</title>
        <authorList>
            <person name="Guro P."/>
            <person name="Sazanova A."/>
            <person name="Kuznetsova I."/>
            <person name="Belimov A."/>
            <person name="Safronova V."/>
        </authorList>
    </citation>
    <scope>NUCLEOTIDE SEQUENCE</scope>
    <source>
        <strain evidence="2">676</strain>
    </source>
</reference>
<dbReference type="EMBL" id="CP159289">
    <property type="protein sequence ID" value="XCH22349.1"/>
    <property type="molecule type" value="Genomic_DNA"/>
</dbReference>
<dbReference type="AlphaFoldDB" id="A0AAU8FFJ7"/>
<name>A0AAU8FFJ7_9BACT</name>
<accession>A0AAU8FFJ7</accession>
<protein>
    <submittedName>
        <fullName evidence="2">Uncharacterized protein</fullName>
    </submittedName>
</protein>